<comment type="caution">
    <text evidence="6">The sequence shown here is derived from an EMBL/GenBank/DDBJ whole genome shotgun (WGS) entry which is preliminary data.</text>
</comment>
<dbReference type="PANTHER" id="PTHR30346">
    <property type="entry name" value="TRANSCRIPTIONAL DUAL REGULATOR HCAR-RELATED"/>
    <property type="match status" value="1"/>
</dbReference>
<dbReference type="InterPro" id="IPR000847">
    <property type="entry name" value="LysR_HTH_N"/>
</dbReference>
<evidence type="ECO:0000259" key="5">
    <source>
        <dbReference type="PROSITE" id="PS50931"/>
    </source>
</evidence>
<dbReference type="InterPro" id="IPR036388">
    <property type="entry name" value="WH-like_DNA-bd_sf"/>
</dbReference>
<evidence type="ECO:0000256" key="2">
    <source>
        <dbReference type="ARBA" id="ARBA00023015"/>
    </source>
</evidence>
<dbReference type="Pfam" id="PF00126">
    <property type="entry name" value="HTH_1"/>
    <property type="match status" value="1"/>
</dbReference>
<dbReference type="Proteomes" id="UP001612741">
    <property type="component" value="Unassembled WGS sequence"/>
</dbReference>
<dbReference type="SUPFAM" id="SSF46785">
    <property type="entry name" value="Winged helix' DNA-binding domain"/>
    <property type="match status" value="1"/>
</dbReference>
<dbReference type="Gene3D" id="1.10.10.10">
    <property type="entry name" value="Winged helix-like DNA-binding domain superfamily/Winged helix DNA-binding domain"/>
    <property type="match status" value="1"/>
</dbReference>
<dbReference type="InterPro" id="IPR036390">
    <property type="entry name" value="WH_DNA-bd_sf"/>
</dbReference>
<gene>
    <name evidence="6" type="ORF">ACIBG2_24295</name>
</gene>
<keyword evidence="4" id="KW-0804">Transcription</keyword>
<feature type="domain" description="HTH lysR-type" evidence="5">
    <location>
        <begin position="1"/>
        <end position="59"/>
    </location>
</feature>
<keyword evidence="3" id="KW-0238">DNA-binding</keyword>
<keyword evidence="7" id="KW-1185">Reference proteome</keyword>
<dbReference type="PROSITE" id="PS50931">
    <property type="entry name" value="HTH_LYSR"/>
    <property type="match status" value="1"/>
</dbReference>
<dbReference type="EMBL" id="JBITGY010000006">
    <property type="protein sequence ID" value="MFI6500520.1"/>
    <property type="molecule type" value="Genomic_DNA"/>
</dbReference>
<dbReference type="RefSeq" id="WP_397084467.1">
    <property type="nucleotide sequence ID" value="NZ_JBITGY010000006.1"/>
</dbReference>
<protein>
    <submittedName>
        <fullName evidence="6">LysR family transcriptional regulator</fullName>
    </submittedName>
</protein>
<evidence type="ECO:0000313" key="6">
    <source>
        <dbReference type="EMBL" id="MFI6500520.1"/>
    </source>
</evidence>
<accession>A0ABW7YX74</accession>
<comment type="similarity">
    <text evidence="1">Belongs to the LysR transcriptional regulatory family.</text>
</comment>
<dbReference type="PANTHER" id="PTHR30346:SF0">
    <property type="entry name" value="HCA OPERON TRANSCRIPTIONAL ACTIVATOR HCAR"/>
    <property type="match status" value="1"/>
</dbReference>
<sequence length="310" mass="33790">MDLDLGAVRAFVAIAEERSFSEAAARLGISQQAVSKRIAKLESDLGLTLFDRARGTACTPDGTALLPPARSLLALADQTLEQVRRRRRALRVDVHDTRLASIDLIRGFHESTGGLDLEIVTSHGLRSARENLAGGGVDAVLARALGTLPDTAEALPAYLEPLHVLAARNHPLAQGHQVETRALAGLVAWMPGNEEGSEWADFYVEMSAAFGFAIDTSGPDFGWEHFVQTVAAGDRFSFVGEGTRLPRHPDVVQLPLVNPIPAYPWSLLAPRHHRRPVLEALVEYVKEGFRPLDPARQWVPDLDRVVFASP</sequence>
<dbReference type="PRINTS" id="PR00039">
    <property type="entry name" value="HTHLYSR"/>
</dbReference>
<dbReference type="Pfam" id="PF03466">
    <property type="entry name" value="LysR_substrate"/>
    <property type="match status" value="1"/>
</dbReference>
<reference evidence="6 7" key="1">
    <citation type="submission" date="2024-10" db="EMBL/GenBank/DDBJ databases">
        <title>The Natural Products Discovery Center: Release of the First 8490 Sequenced Strains for Exploring Actinobacteria Biosynthetic Diversity.</title>
        <authorList>
            <person name="Kalkreuter E."/>
            <person name="Kautsar S.A."/>
            <person name="Yang D."/>
            <person name="Bader C.D."/>
            <person name="Teijaro C.N."/>
            <person name="Fluegel L."/>
            <person name="Davis C.M."/>
            <person name="Simpson J.R."/>
            <person name="Lauterbach L."/>
            <person name="Steele A.D."/>
            <person name="Gui C."/>
            <person name="Meng S."/>
            <person name="Li G."/>
            <person name="Viehrig K."/>
            <person name="Ye F."/>
            <person name="Su P."/>
            <person name="Kiefer A.F."/>
            <person name="Nichols A."/>
            <person name="Cepeda A.J."/>
            <person name="Yan W."/>
            <person name="Fan B."/>
            <person name="Jiang Y."/>
            <person name="Adhikari A."/>
            <person name="Zheng C.-J."/>
            <person name="Schuster L."/>
            <person name="Cowan T.M."/>
            <person name="Smanski M.J."/>
            <person name="Chevrette M.G."/>
            <person name="De Carvalho L.P.S."/>
            <person name="Shen B."/>
        </authorList>
    </citation>
    <scope>NUCLEOTIDE SEQUENCE [LARGE SCALE GENOMIC DNA]</scope>
    <source>
        <strain evidence="6 7">NPDC050545</strain>
    </source>
</reference>
<dbReference type="SUPFAM" id="SSF53850">
    <property type="entry name" value="Periplasmic binding protein-like II"/>
    <property type="match status" value="1"/>
</dbReference>
<proteinExistence type="inferred from homology"/>
<evidence type="ECO:0000313" key="7">
    <source>
        <dbReference type="Proteomes" id="UP001612741"/>
    </source>
</evidence>
<name>A0ABW7YX74_9ACTN</name>
<evidence type="ECO:0000256" key="1">
    <source>
        <dbReference type="ARBA" id="ARBA00009437"/>
    </source>
</evidence>
<organism evidence="6 7">
    <name type="scientific">Nonomuraea typhae</name>
    <dbReference type="NCBI Taxonomy" id="2603600"/>
    <lineage>
        <taxon>Bacteria</taxon>
        <taxon>Bacillati</taxon>
        <taxon>Actinomycetota</taxon>
        <taxon>Actinomycetes</taxon>
        <taxon>Streptosporangiales</taxon>
        <taxon>Streptosporangiaceae</taxon>
        <taxon>Nonomuraea</taxon>
    </lineage>
</organism>
<dbReference type="Gene3D" id="3.40.190.10">
    <property type="entry name" value="Periplasmic binding protein-like II"/>
    <property type="match status" value="2"/>
</dbReference>
<evidence type="ECO:0000256" key="3">
    <source>
        <dbReference type="ARBA" id="ARBA00023125"/>
    </source>
</evidence>
<dbReference type="InterPro" id="IPR005119">
    <property type="entry name" value="LysR_subst-bd"/>
</dbReference>
<evidence type="ECO:0000256" key="4">
    <source>
        <dbReference type="ARBA" id="ARBA00023163"/>
    </source>
</evidence>
<keyword evidence="2" id="KW-0805">Transcription regulation</keyword>